<proteinExistence type="predicted"/>
<comment type="caution">
    <text evidence="1">The sequence shown here is derived from an EMBL/GenBank/DDBJ whole genome shotgun (WGS) entry which is preliminary data.</text>
</comment>
<keyword evidence="2" id="KW-1185">Reference proteome</keyword>
<dbReference type="EMBL" id="AGEF01000009">
    <property type="protein sequence ID" value="EHR32799.1"/>
    <property type="molecule type" value="Genomic_DNA"/>
</dbReference>
<dbReference type="RefSeq" id="WP_004636002.1">
    <property type="nucleotide sequence ID" value="NZ_JH601103.1"/>
</dbReference>
<name>H3NED4_9LACT</name>
<evidence type="ECO:0000313" key="2">
    <source>
        <dbReference type="Proteomes" id="UP000003599"/>
    </source>
</evidence>
<reference evidence="1 2" key="1">
    <citation type="submission" date="2012-01" db="EMBL/GenBank/DDBJ databases">
        <title>The Genome Sequence of Dolosigranulum pigrum ATCC 51524.</title>
        <authorList>
            <consortium name="The Broad Institute Genome Sequencing Platform"/>
            <person name="Earl A."/>
            <person name="Ward D."/>
            <person name="Feldgarden M."/>
            <person name="Gevers D."/>
            <person name="Huys G."/>
            <person name="Young S.K."/>
            <person name="Zeng Q."/>
            <person name="Gargeya S."/>
            <person name="Fitzgerald M."/>
            <person name="Haas B."/>
            <person name="Abouelleil A."/>
            <person name="Alvarado L."/>
            <person name="Arachchi H.M."/>
            <person name="Berlin A."/>
            <person name="Chapman S.B."/>
            <person name="Gearin G."/>
            <person name="Goldberg J."/>
            <person name="Griggs A."/>
            <person name="Gujja S."/>
            <person name="Hansen M."/>
            <person name="Heiman D."/>
            <person name="Howarth C."/>
            <person name="Larimer J."/>
            <person name="Lui A."/>
            <person name="MacDonald P.J.P."/>
            <person name="McCowen C."/>
            <person name="Montmayeur A."/>
            <person name="Murphy C."/>
            <person name="Neiman D."/>
            <person name="Pearson M."/>
            <person name="Priest M."/>
            <person name="Roberts A."/>
            <person name="Saif S."/>
            <person name="Shea T."/>
            <person name="Sisk P."/>
            <person name="Stolte C."/>
            <person name="Sykes S."/>
            <person name="Wortman J."/>
            <person name="Nusbaum C."/>
            <person name="Birren B."/>
        </authorList>
    </citation>
    <scope>NUCLEOTIDE SEQUENCE [LARGE SCALE GENOMIC DNA]</scope>
    <source>
        <strain evidence="1 2">ATCC 51524</strain>
    </source>
</reference>
<dbReference type="Proteomes" id="UP000003599">
    <property type="component" value="Unassembled WGS sequence"/>
</dbReference>
<dbReference type="GeneID" id="42694366"/>
<dbReference type="AlphaFoldDB" id="H3NED4"/>
<accession>H3NED4</accession>
<evidence type="ECO:0000313" key="1">
    <source>
        <dbReference type="EMBL" id="EHR32799.1"/>
    </source>
</evidence>
<dbReference type="HOGENOM" id="CLU_2301344_0_0_9"/>
<organism evidence="1 2">
    <name type="scientific">Dolosigranulum pigrum ATCC 51524</name>
    <dbReference type="NCBI Taxonomy" id="883103"/>
    <lineage>
        <taxon>Bacteria</taxon>
        <taxon>Bacillati</taxon>
        <taxon>Bacillota</taxon>
        <taxon>Bacilli</taxon>
        <taxon>Lactobacillales</taxon>
        <taxon>Carnobacteriaceae</taxon>
        <taxon>Dolosigranulum</taxon>
    </lineage>
</organism>
<gene>
    <name evidence="1" type="ORF">HMPREF9703_00915</name>
</gene>
<protein>
    <submittedName>
        <fullName evidence="1">Uncharacterized protein</fullName>
    </submittedName>
</protein>
<sequence length="100" mass="11532">MGKLNSFRDVVQDLFYNEIFEELSSHVEENPSEIDCSSYDVECSDEASLDFFEVKRVNIKRAPDDRLDFDVIVSADLVIGETVKRNRETDGVEQWFSSSK</sequence>
<dbReference type="eggNOG" id="COG2856">
    <property type="taxonomic scope" value="Bacteria"/>
</dbReference>